<reference evidence="2 3" key="1">
    <citation type="submission" date="2024-09" db="EMBL/GenBank/DDBJ databases">
        <title>Chromosome-scale assembly of Riccia fluitans.</title>
        <authorList>
            <person name="Paukszto L."/>
            <person name="Sawicki J."/>
            <person name="Karawczyk K."/>
            <person name="Piernik-Szablinska J."/>
            <person name="Szczecinska M."/>
            <person name="Mazdziarz M."/>
        </authorList>
    </citation>
    <scope>NUCLEOTIDE SEQUENCE [LARGE SCALE GENOMIC DNA]</scope>
    <source>
        <strain evidence="2">Rf_01</strain>
        <tissue evidence="2">Aerial parts of the thallus</tissue>
    </source>
</reference>
<accession>A0ABD1XVD7</accession>
<protein>
    <submittedName>
        <fullName evidence="2">Uncharacterized protein</fullName>
    </submittedName>
</protein>
<organism evidence="2 3">
    <name type="scientific">Riccia fluitans</name>
    <dbReference type="NCBI Taxonomy" id="41844"/>
    <lineage>
        <taxon>Eukaryota</taxon>
        <taxon>Viridiplantae</taxon>
        <taxon>Streptophyta</taxon>
        <taxon>Embryophyta</taxon>
        <taxon>Marchantiophyta</taxon>
        <taxon>Marchantiopsida</taxon>
        <taxon>Marchantiidae</taxon>
        <taxon>Marchantiales</taxon>
        <taxon>Ricciaceae</taxon>
        <taxon>Riccia</taxon>
    </lineage>
</organism>
<evidence type="ECO:0000313" key="2">
    <source>
        <dbReference type="EMBL" id="KAL2612923.1"/>
    </source>
</evidence>
<name>A0ABD1XVD7_9MARC</name>
<evidence type="ECO:0000256" key="1">
    <source>
        <dbReference type="SAM" id="MobiDB-lite"/>
    </source>
</evidence>
<evidence type="ECO:0000313" key="3">
    <source>
        <dbReference type="Proteomes" id="UP001605036"/>
    </source>
</evidence>
<gene>
    <name evidence="2" type="ORF">R1flu_024615</name>
</gene>
<keyword evidence="3" id="KW-1185">Reference proteome</keyword>
<feature type="compositionally biased region" description="Low complexity" evidence="1">
    <location>
        <begin position="127"/>
        <end position="139"/>
    </location>
</feature>
<feature type="region of interest" description="Disordered" evidence="1">
    <location>
        <begin position="1"/>
        <end position="139"/>
    </location>
</feature>
<sequence>MQEERSRQGGRSLRARKGKQWGAPEPPRRLQTGVGCQAFSGYKERQKAIEEIPLPPSGQKKKGKKTPAAQSGPGGGSSAQPPAEEQRAVPESVEEDRPDIGLRYTDEEVRRKYPELFVQPGAPPPAAAIQTAGAPQPIR</sequence>
<dbReference type="AlphaFoldDB" id="A0ABD1XVD7"/>
<dbReference type="EMBL" id="JBHFFA010000007">
    <property type="protein sequence ID" value="KAL2612923.1"/>
    <property type="molecule type" value="Genomic_DNA"/>
</dbReference>
<proteinExistence type="predicted"/>
<dbReference type="Proteomes" id="UP001605036">
    <property type="component" value="Unassembled WGS sequence"/>
</dbReference>
<comment type="caution">
    <text evidence="2">The sequence shown here is derived from an EMBL/GenBank/DDBJ whole genome shotgun (WGS) entry which is preliminary data.</text>
</comment>
<feature type="compositionally biased region" description="Basic and acidic residues" evidence="1">
    <location>
        <begin position="98"/>
        <end position="114"/>
    </location>
</feature>